<feature type="region of interest" description="Disordered" evidence="6">
    <location>
        <begin position="240"/>
        <end position="270"/>
    </location>
</feature>
<dbReference type="Gene3D" id="3.30.460.10">
    <property type="entry name" value="Beta Polymerase, domain 2"/>
    <property type="match status" value="1"/>
</dbReference>
<dbReference type="SUPFAM" id="SSF81301">
    <property type="entry name" value="Nucleotidyltransferase"/>
    <property type="match status" value="1"/>
</dbReference>
<evidence type="ECO:0000256" key="2">
    <source>
        <dbReference type="ARBA" id="ARBA00001946"/>
    </source>
</evidence>
<evidence type="ECO:0008006" key="11">
    <source>
        <dbReference type="Google" id="ProtNLM"/>
    </source>
</evidence>
<dbReference type="GO" id="GO:0046872">
    <property type="term" value="F:metal ion binding"/>
    <property type="evidence" value="ECO:0007669"/>
    <property type="project" value="UniProtKB-KW"/>
</dbReference>
<evidence type="ECO:0000256" key="1">
    <source>
        <dbReference type="ARBA" id="ARBA00001936"/>
    </source>
</evidence>
<evidence type="ECO:0000256" key="6">
    <source>
        <dbReference type="SAM" id="MobiDB-lite"/>
    </source>
</evidence>
<comment type="cofactor">
    <cofactor evidence="2">
        <name>Mg(2+)</name>
        <dbReference type="ChEBI" id="CHEBI:18420"/>
    </cofactor>
</comment>
<keyword evidence="3" id="KW-0808">Transferase</keyword>
<feature type="compositionally biased region" description="Acidic residues" evidence="6">
    <location>
        <begin position="407"/>
        <end position="419"/>
    </location>
</feature>
<dbReference type="Pfam" id="PF22600">
    <property type="entry name" value="MTPAP-like_central"/>
    <property type="match status" value="1"/>
</dbReference>
<dbReference type="InterPro" id="IPR043519">
    <property type="entry name" value="NT_sf"/>
</dbReference>
<dbReference type="PANTHER" id="PTHR12271:SF117">
    <property type="entry name" value="PAP-ASSOCIATED DOMAIN-CONTAINING PROTEIN"/>
    <property type="match status" value="1"/>
</dbReference>
<protein>
    <recommendedName>
        <fullName evidence="11">PAP-associated domain-containing protein</fullName>
    </recommendedName>
</protein>
<sequence>MSEPPNSKLQFLLPSLAKKCETRIRCISRKISEQNEAAGFEVTLSFEGIPAFLLSFKGSGPTESMAQVNSTLHFLKVFNNEYILNKTLYEALCKDWAVDQEGYRRLFLTVKAYQYFLVKDFKELAKFGQLDEVSDPYYLESAQRLRSKIDKFIKLGISFNFCTAPRFLDFIKENTPPVSPPDSPETSPCSSASAISKDIDEAAEGSDGLEIVSEYRRAETQEDDEIQVLERAEKRDLFSPTELAENGLPRKRRYQSGSIQDQFKPQSHSSLAKRVAADLLEVRSNCAPPQSSCIVISDSDGEVSPTETITITFNGSSGVSDSAGRTIVDSGTSADSCQLRIERLVSEKNESENVINMRWENLDLAAFDEAIRSASATPVCMNSTDLQPVSDDESVELGDLIDATADEDMSSLESEEGEVSDSHDDNGGSGNLPTPPTQDGGTSGVVARPDSKDRSSPGLQHIEGALHNEVFLASFGFLPQDLYGGHPSVNAWASANNLPLSAGQTLFGVVSNIYATSVVEDAVRSIADRAPESLKILDEQIWKHMSLTCLKRENFQLKMEVRHALLSMMKSILNDEVLLCAVGSTVNGCGSYNSDIDLCLCTPMDSSKPNNAHNFNTDRQYAKNLLYTVFMAVSRPMPNSNIANLVANCQIINAKVPIIRFWLTPPYEGLDIDVNVNNVSGIYNSHLIHYYSRLDSRFPALALLVKHWAIKQKISDALTGYFNSYSLILLVIHYLQCGVHPPVLPNLQRLFPEYFSLDIPLNSLVLFHRRFPLPDAPVNTWLLGELLIGFFQYYSRFDFANYGISIREGRVIPRGRIKASGEVYIEEPYDTYNTARTVTDPERMRHIREKFAEACEAFSKPEFSLADIGVVISD</sequence>
<dbReference type="Gene3D" id="1.10.1410.10">
    <property type="match status" value="1"/>
</dbReference>
<dbReference type="PANTHER" id="PTHR12271">
    <property type="entry name" value="POLY A POLYMERASE CID PAP -RELATED"/>
    <property type="match status" value="1"/>
</dbReference>
<feature type="domain" description="Poly(A) RNA polymerase mitochondrial-like central palm" evidence="8">
    <location>
        <begin position="537"/>
        <end position="693"/>
    </location>
</feature>
<dbReference type="Proteomes" id="UP000835052">
    <property type="component" value="Unassembled WGS sequence"/>
</dbReference>
<name>A0A8S1GVN7_9PELO</name>
<feature type="domain" description="PAP-associated" evidence="7">
    <location>
        <begin position="783"/>
        <end position="833"/>
    </location>
</feature>
<evidence type="ECO:0000313" key="9">
    <source>
        <dbReference type="EMBL" id="CAD6186808.1"/>
    </source>
</evidence>
<dbReference type="Pfam" id="PF03828">
    <property type="entry name" value="PAP_assoc"/>
    <property type="match status" value="1"/>
</dbReference>
<dbReference type="AlphaFoldDB" id="A0A8S1GVN7"/>
<dbReference type="SUPFAM" id="SSF81631">
    <property type="entry name" value="PAP/OAS1 substrate-binding domain"/>
    <property type="match status" value="1"/>
</dbReference>
<evidence type="ECO:0000256" key="4">
    <source>
        <dbReference type="ARBA" id="ARBA00022723"/>
    </source>
</evidence>
<feature type="compositionally biased region" description="Polar residues" evidence="6">
    <location>
        <begin position="255"/>
        <end position="270"/>
    </location>
</feature>
<keyword evidence="5" id="KW-0460">Magnesium</keyword>
<dbReference type="EMBL" id="CAJGYM010000005">
    <property type="protein sequence ID" value="CAD6186808.1"/>
    <property type="molecule type" value="Genomic_DNA"/>
</dbReference>
<evidence type="ECO:0000259" key="7">
    <source>
        <dbReference type="Pfam" id="PF03828"/>
    </source>
</evidence>
<dbReference type="GO" id="GO:0031123">
    <property type="term" value="P:RNA 3'-end processing"/>
    <property type="evidence" value="ECO:0007669"/>
    <property type="project" value="TreeGrafter"/>
</dbReference>
<feature type="compositionally biased region" description="Polar residues" evidence="6">
    <location>
        <begin position="184"/>
        <end position="194"/>
    </location>
</feature>
<evidence type="ECO:0000259" key="8">
    <source>
        <dbReference type="Pfam" id="PF22600"/>
    </source>
</evidence>
<keyword evidence="10" id="KW-1185">Reference proteome</keyword>
<comment type="caution">
    <text evidence="9">The sequence shown here is derived from an EMBL/GenBank/DDBJ whole genome shotgun (WGS) entry which is preliminary data.</text>
</comment>
<reference evidence="9" key="1">
    <citation type="submission" date="2020-10" db="EMBL/GenBank/DDBJ databases">
        <authorList>
            <person name="Kikuchi T."/>
        </authorList>
    </citation>
    <scope>NUCLEOTIDE SEQUENCE</scope>
    <source>
        <strain evidence="9">NKZ352</strain>
    </source>
</reference>
<keyword evidence="4" id="KW-0479">Metal-binding</keyword>
<feature type="region of interest" description="Disordered" evidence="6">
    <location>
        <begin position="407"/>
        <end position="459"/>
    </location>
</feature>
<organism evidence="9 10">
    <name type="scientific">Caenorhabditis auriculariae</name>
    <dbReference type="NCBI Taxonomy" id="2777116"/>
    <lineage>
        <taxon>Eukaryota</taxon>
        <taxon>Metazoa</taxon>
        <taxon>Ecdysozoa</taxon>
        <taxon>Nematoda</taxon>
        <taxon>Chromadorea</taxon>
        <taxon>Rhabditida</taxon>
        <taxon>Rhabditina</taxon>
        <taxon>Rhabditomorpha</taxon>
        <taxon>Rhabditoidea</taxon>
        <taxon>Rhabditidae</taxon>
        <taxon>Peloderinae</taxon>
        <taxon>Caenorhabditis</taxon>
    </lineage>
</organism>
<evidence type="ECO:0000313" key="10">
    <source>
        <dbReference type="Proteomes" id="UP000835052"/>
    </source>
</evidence>
<dbReference type="InterPro" id="IPR054708">
    <property type="entry name" value="MTPAP-like_central"/>
</dbReference>
<dbReference type="GO" id="GO:1990817">
    <property type="term" value="F:poly(A) RNA polymerase activity"/>
    <property type="evidence" value="ECO:0007669"/>
    <property type="project" value="TreeGrafter"/>
</dbReference>
<accession>A0A8S1GVN7</accession>
<gene>
    <name evidence="9" type="ORF">CAUJ_LOCUS2727</name>
</gene>
<comment type="cofactor">
    <cofactor evidence="1">
        <name>Mn(2+)</name>
        <dbReference type="ChEBI" id="CHEBI:29035"/>
    </cofactor>
</comment>
<dbReference type="OrthoDB" id="2274644at2759"/>
<dbReference type="CDD" id="cd05402">
    <property type="entry name" value="NT_PAP_TUTase"/>
    <property type="match status" value="1"/>
</dbReference>
<evidence type="ECO:0000256" key="3">
    <source>
        <dbReference type="ARBA" id="ARBA00022679"/>
    </source>
</evidence>
<evidence type="ECO:0000256" key="5">
    <source>
        <dbReference type="ARBA" id="ARBA00022842"/>
    </source>
</evidence>
<proteinExistence type="predicted"/>
<dbReference type="InterPro" id="IPR002058">
    <property type="entry name" value="PAP_assoc"/>
</dbReference>
<feature type="region of interest" description="Disordered" evidence="6">
    <location>
        <begin position="173"/>
        <end position="194"/>
    </location>
</feature>